<name>A0A179F1C0_METCM</name>
<organism evidence="1 2">
    <name type="scientific">Pochonia chlamydosporia 170</name>
    <dbReference type="NCBI Taxonomy" id="1380566"/>
    <lineage>
        <taxon>Eukaryota</taxon>
        <taxon>Fungi</taxon>
        <taxon>Dikarya</taxon>
        <taxon>Ascomycota</taxon>
        <taxon>Pezizomycotina</taxon>
        <taxon>Sordariomycetes</taxon>
        <taxon>Hypocreomycetidae</taxon>
        <taxon>Hypocreales</taxon>
        <taxon>Clavicipitaceae</taxon>
        <taxon>Pochonia</taxon>
    </lineage>
</organism>
<dbReference type="AlphaFoldDB" id="A0A179F1C0"/>
<gene>
    <name evidence="1" type="ORF">VFPPC_11971</name>
</gene>
<accession>A0A179F1C0</accession>
<sequence>MADTDALAQLMKAIPSWSKDLKHLSPHSRGIQQWSDSDWEHLWAWQEQEYLHPEDIKNRSAGQSALSEDIGRLGFQDLAETGDHYELEQVLRKICEQLVAIFGPESVQRFVHSAPSGHGDPFFTDIPTQLQPTNLQGEKETCGCPHYCAVSLATSLEHDGQPVAAIGHADPKSVPPSLHHSPLDVTAPEEVIATANVSEMERFRKLSENLGKKVQNFAEKCSTPCVLLYVEQNRQQWHRVCHVPTGQTLPNLNEIVTTHLNFDPSSPKSVGQAPCSGLAYGHLSSTDCVG</sequence>
<evidence type="ECO:0000313" key="1">
    <source>
        <dbReference type="EMBL" id="OAQ59050.1"/>
    </source>
</evidence>
<comment type="caution">
    <text evidence="1">The sequence shown here is derived from an EMBL/GenBank/DDBJ whole genome shotgun (WGS) entry which is preliminary data.</text>
</comment>
<dbReference type="KEGG" id="pchm:VFPPC_11971"/>
<evidence type="ECO:0000313" key="2">
    <source>
        <dbReference type="Proteomes" id="UP000078397"/>
    </source>
</evidence>
<dbReference type="Proteomes" id="UP000078397">
    <property type="component" value="Unassembled WGS sequence"/>
</dbReference>
<reference evidence="1 2" key="1">
    <citation type="journal article" date="2016" name="PLoS Pathog.">
        <title>Biosynthesis of antibiotic leucinostatins in bio-control fungus Purpureocillium lilacinum and their inhibition on phytophthora revealed by genome mining.</title>
        <authorList>
            <person name="Wang G."/>
            <person name="Liu Z."/>
            <person name="Lin R."/>
            <person name="Li E."/>
            <person name="Mao Z."/>
            <person name="Ling J."/>
            <person name="Yang Y."/>
            <person name="Yin W.B."/>
            <person name="Xie B."/>
        </authorList>
    </citation>
    <scope>NUCLEOTIDE SEQUENCE [LARGE SCALE GENOMIC DNA]</scope>
    <source>
        <strain evidence="1">170</strain>
    </source>
</reference>
<protein>
    <submittedName>
        <fullName evidence="1">Uncharacterized protein</fullName>
    </submittedName>
</protein>
<keyword evidence="2" id="KW-1185">Reference proteome</keyword>
<dbReference type="GeneID" id="28853995"/>
<dbReference type="RefSeq" id="XP_018137130.1">
    <property type="nucleotide sequence ID" value="XM_018290001.1"/>
</dbReference>
<dbReference type="EMBL" id="LSBJ02000012">
    <property type="protein sequence ID" value="OAQ59050.1"/>
    <property type="molecule type" value="Genomic_DNA"/>
</dbReference>
<proteinExistence type="predicted"/>